<gene>
    <name evidence="2" type="primary">LOC142180915</name>
</gene>
<reference evidence="2" key="2">
    <citation type="submission" date="2025-08" db="UniProtKB">
        <authorList>
            <consortium name="RefSeq"/>
        </authorList>
    </citation>
    <scope>IDENTIFICATION</scope>
    <source>
        <tissue evidence="2">Leaf</tissue>
    </source>
</reference>
<name>A0AC58UI12_TOBAC</name>
<dbReference type="RefSeq" id="XP_075109120.1">
    <property type="nucleotide sequence ID" value="XM_075253019.1"/>
</dbReference>
<keyword evidence="1" id="KW-1185">Reference proteome</keyword>
<organism evidence="1 2">
    <name type="scientific">Nicotiana tabacum</name>
    <name type="common">Common tobacco</name>
    <dbReference type="NCBI Taxonomy" id="4097"/>
    <lineage>
        <taxon>Eukaryota</taxon>
        <taxon>Viridiplantae</taxon>
        <taxon>Streptophyta</taxon>
        <taxon>Embryophyta</taxon>
        <taxon>Tracheophyta</taxon>
        <taxon>Spermatophyta</taxon>
        <taxon>Magnoliopsida</taxon>
        <taxon>eudicotyledons</taxon>
        <taxon>Gunneridae</taxon>
        <taxon>Pentapetalae</taxon>
        <taxon>asterids</taxon>
        <taxon>lamiids</taxon>
        <taxon>Solanales</taxon>
        <taxon>Solanaceae</taxon>
        <taxon>Nicotianoideae</taxon>
        <taxon>Nicotianeae</taxon>
        <taxon>Nicotiana</taxon>
    </lineage>
</organism>
<dbReference type="Proteomes" id="UP000790787">
    <property type="component" value="Chromosome 5"/>
</dbReference>
<evidence type="ECO:0000313" key="2">
    <source>
        <dbReference type="RefSeq" id="XP_075109120.1"/>
    </source>
</evidence>
<accession>A0AC58UI12</accession>
<protein>
    <submittedName>
        <fullName evidence="2">Uncharacterized protein LOC142180915</fullName>
    </submittedName>
</protein>
<proteinExistence type="predicted"/>
<sequence length="116" mass="13188">MGAWRSSGDASSMWTTTVNSIREVAMEVLGVSKGYSGGHKRDWWWNWEVYGKVKAKKAVYLKLMGSRDEEERRSYRECYKKARREAKLAVTAAKIVAVEKLYEDLGAKKGIESCTS</sequence>
<evidence type="ECO:0000313" key="1">
    <source>
        <dbReference type="Proteomes" id="UP000790787"/>
    </source>
</evidence>
<reference evidence="1" key="1">
    <citation type="journal article" date="2014" name="Nat. Commun.">
        <title>The tobacco genome sequence and its comparison with those of tomato and potato.</title>
        <authorList>
            <person name="Sierro N."/>
            <person name="Battey J.N."/>
            <person name="Ouadi S."/>
            <person name="Bakaher N."/>
            <person name="Bovet L."/>
            <person name="Willig A."/>
            <person name="Goepfert S."/>
            <person name="Peitsch M.C."/>
            <person name="Ivanov N.V."/>
        </authorList>
    </citation>
    <scope>NUCLEOTIDE SEQUENCE [LARGE SCALE GENOMIC DNA]</scope>
</reference>